<sequence length="279" mass="29541">MRKLLGLFVAVAFVATAASSVFAASSSTFFKAELSFASTYTAFGFQLLKMAGNKPAAGDAVAPKIDWEPGFRALQPGNSDGITYGPGQPQTWFSNSKVYAKLTVKSLAPGTTVKFYTDNQNGTASATTYKANATLLSTMAFPLTVMKGSVPIDAPGLPLAYRVVDSSKNIALTTATPSAGVAYNTITSIDQIDLNIGQIIYGLYATVDKKNPTFTADAGEYAIIATDQGLRTGYGALPGEIHYAYPTGDAYFFFATSAFDAKVAHRYGTDKLTLEVITE</sequence>
<organism evidence="2 3">
    <name type="scientific">Endomicrobium proavitum</name>
    <dbReference type="NCBI Taxonomy" id="1408281"/>
    <lineage>
        <taxon>Bacteria</taxon>
        <taxon>Pseudomonadati</taxon>
        <taxon>Elusimicrobiota</taxon>
        <taxon>Endomicrobiia</taxon>
        <taxon>Endomicrobiales</taxon>
        <taxon>Endomicrobiaceae</taxon>
        <taxon>Endomicrobium</taxon>
    </lineage>
</organism>
<reference evidence="2 3" key="1">
    <citation type="submission" date="2014-09" db="EMBL/GenBank/DDBJ databases">
        <title>Complete genome sequence of Endomicrobium proavitum.</title>
        <authorList>
            <person name="Zheng H."/>
        </authorList>
    </citation>
    <scope>NUCLEOTIDE SEQUENCE [LARGE SCALE GENOMIC DNA]</scope>
    <source>
        <strain evidence="2 3">Rsa215</strain>
    </source>
</reference>
<evidence type="ECO:0000313" key="3">
    <source>
        <dbReference type="Proteomes" id="UP000035337"/>
    </source>
</evidence>
<feature type="signal peptide" evidence="1">
    <location>
        <begin position="1"/>
        <end position="23"/>
    </location>
</feature>
<keyword evidence="3" id="KW-1185">Reference proteome</keyword>
<feature type="chain" id="PRO_5005186130" description="DUF4198 domain-containing protein" evidence="1">
    <location>
        <begin position="24"/>
        <end position="279"/>
    </location>
</feature>
<protein>
    <recommendedName>
        <fullName evidence="4">DUF4198 domain-containing protein</fullName>
    </recommendedName>
</protein>
<dbReference type="Proteomes" id="UP000035337">
    <property type="component" value="Chromosome"/>
</dbReference>
<evidence type="ECO:0008006" key="4">
    <source>
        <dbReference type="Google" id="ProtNLM"/>
    </source>
</evidence>
<name>A0A0G3WH72_9BACT</name>
<keyword evidence="1" id="KW-0732">Signal</keyword>
<gene>
    <name evidence="2" type="ORF">Epro_0592</name>
</gene>
<evidence type="ECO:0000256" key="1">
    <source>
        <dbReference type="SAM" id="SignalP"/>
    </source>
</evidence>
<accession>A0A0G3WH72</accession>
<dbReference type="KEGG" id="epo:Epro_0592"/>
<dbReference type="EMBL" id="CP009498">
    <property type="protein sequence ID" value="AKL97971.1"/>
    <property type="molecule type" value="Genomic_DNA"/>
</dbReference>
<evidence type="ECO:0000313" key="2">
    <source>
        <dbReference type="EMBL" id="AKL97971.1"/>
    </source>
</evidence>
<dbReference type="AlphaFoldDB" id="A0A0G3WH72"/>
<proteinExistence type="predicted"/>